<dbReference type="GO" id="GO:0140359">
    <property type="term" value="F:ABC-type transporter activity"/>
    <property type="evidence" value="ECO:0007669"/>
    <property type="project" value="InterPro"/>
</dbReference>
<dbReference type="Pfam" id="PF12698">
    <property type="entry name" value="ABC2_membrane_3"/>
    <property type="match status" value="1"/>
</dbReference>
<evidence type="ECO:0000256" key="1">
    <source>
        <dbReference type="ARBA" id="ARBA00004141"/>
    </source>
</evidence>
<accession>A0A7G9GM49</accession>
<dbReference type="PANTHER" id="PTHR43027">
    <property type="entry name" value="DOXORUBICIN RESISTANCE ABC TRANSPORTER PERMEASE PROTEIN DRRC-RELATED"/>
    <property type="match status" value="1"/>
</dbReference>
<dbReference type="KEGG" id="ehn:H9Q80_16790"/>
<evidence type="ECO:0000256" key="3">
    <source>
        <dbReference type="ARBA" id="ARBA00022989"/>
    </source>
</evidence>
<protein>
    <submittedName>
        <fullName evidence="7">ABC transporter permease</fullName>
    </submittedName>
</protein>
<gene>
    <name evidence="7" type="ORF">H9Q80_16790</name>
</gene>
<evidence type="ECO:0000259" key="6">
    <source>
        <dbReference type="Pfam" id="PF12698"/>
    </source>
</evidence>
<evidence type="ECO:0000313" key="8">
    <source>
        <dbReference type="Proteomes" id="UP000515856"/>
    </source>
</evidence>
<comment type="subcellular location">
    <subcellularLocation>
        <location evidence="1">Membrane</location>
        <topology evidence="1">Multi-pass membrane protein</topology>
    </subcellularLocation>
</comment>
<feature type="transmembrane region" description="Helical" evidence="5">
    <location>
        <begin position="254"/>
        <end position="277"/>
    </location>
</feature>
<feature type="transmembrane region" description="Helical" evidence="5">
    <location>
        <begin position="217"/>
        <end position="242"/>
    </location>
</feature>
<organism evidence="7 8">
    <name type="scientific">[Eubacterium] hominis</name>
    <dbReference type="NCBI Taxonomy" id="2764325"/>
    <lineage>
        <taxon>Bacteria</taxon>
        <taxon>Bacillati</taxon>
        <taxon>Bacillota</taxon>
        <taxon>Erysipelotrichia</taxon>
        <taxon>Erysipelotrichales</taxon>
        <taxon>Erysipelotrichaceae</taxon>
        <taxon>Amedibacillus</taxon>
    </lineage>
</organism>
<feature type="domain" description="ABC-2 type transporter transmembrane" evidence="6">
    <location>
        <begin position="16"/>
        <end position="363"/>
    </location>
</feature>
<keyword evidence="4 5" id="KW-0472">Membrane</keyword>
<dbReference type="EMBL" id="CP060636">
    <property type="protein sequence ID" value="QNM11881.1"/>
    <property type="molecule type" value="Genomic_DNA"/>
</dbReference>
<sequence length="377" mass="42950">MLSLMKYRFLCMIKNKSLMFWTLAFPLILTTLFASVLRGAYDPDEFKTISLAVVDSAYYQKDETLKNTLSSVQMNDKSMFDLQIVSENEAKQLLDDKKVDGVISDGESIKIEVNKNNINTTIIKSFFTEYEQKAEVVKDLMMQGKSVDEIMNLFHQTQNYITQNDIEDHDLSSVFFYTVLAMVCLFGGQWSMYAIYDIQANQSSRAARLAMTPIHKIQYLFTDFLLCMVFEMVFILIVYSYMAGVLDIAFGEHVFAILAILLAGCLSGNALGTLIGCATTQTLGFKDGLLTSITMLGSFLSGMMMVQIKYLVQLYIPFVNYINPVAMITDGLYSIYYYGIDERFYTNVFSLIILIIVCYSISFFLIRKKSYQSLEAR</sequence>
<evidence type="ECO:0000256" key="2">
    <source>
        <dbReference type="ARBA" id="ARBA00022692"/>
    </source>
</evidence>
<keyword evidence="2 5" id="KW-0812">Transmembrane</keyword>
<reference evidence="7 8" key="1">
    <citation type="submission" date="2020-08" db="EMBL/GenBank/DDBJ databases">
        <authorList>
            <person name="Liu C."/>
            <person name="Sun Q."/>
        </authorList>
    </citation>
    <scope>NUCLEOTIDE SEQUENCE [LARGE SCALE GENOMIC DNA]</scope>
    <source>
        <strain evidence="7 8">NSJ-61</strain>
    </source>
</reference>
<evidence type="ECO:0000256" key="5">
    <source>
        <dbReference type="SAM" id="Phobius"/>
    </source>
</evidence>
<dbReference type="InterPro" id="IPR013525">
    <property type="entry name" value="ABC2_TM"/>
</dbReference>
<dbReference type="Proteomes" id="UP000515856">
    <property type="component" value="Chromosome"/>
</dbReference>
<feature type="transmembrane region" description="Helical" evidence="5">
    <location>
        <begin position="344"/>
        <end position="366"/>
    </location>
</feature>
<feature type="transmembrane region" description="Helical" evidence="5">
    <location>
        <begin position="289"/>
        <end position="308"/>
    </location>
</feature>
<dbReference type="AlphaFoldDB" id="A0A7G9GM49"/>
<dbReference type="GO" id="GO:0016020">
    <property type="term" value="C:membrane"/>
    <property type="evidence" value="ECO:0007669"/>
    <property type="project" value="UniProtKB-SubCell"/>
</dbReference>
<keyword evidence="8" id="KW-1185">Reference proteome</keyword>
<keyword evidence="3 5" id="KW-1133">Transmembrane helix</keyword>
<dbReference type="RefSeq" id="WP_158552297.1">
    <property type="nucleotide sequence ID" value="NZ_CP060636.1"/>
</dbReference>
<proteinExistence type="predicted"/>
<name>A0A7G9GM49_9FIRM</name>
<evidence type="ECO:0000256" key="4">
    <source>
        <dbReference type="ARBA" id="ARBA00023136"/>
    </source>
</evidence>
<dbReference type="InterPro" id="IPR052902">
    <property type="entry name" value="ABC-2_transporter"/>
</dbReference>
<feature type="transmembrane region" description="Helical" evidence="5">
    <location>
        <begin position="174"/>
        <end position="196"/>
    </location>
</feature>
<evidence type="ECO:0000313" key="7">
    <source>
        <dbReference type="EMBL" id="QNM11881.1"/>
    </source>
</evidence>
<dbReference type="PANTHER" id="PTHR43027:SF1">
    <property type="entry name" value="DOXORUBICIN RESISTANCE ABC TRANSPORTER PERMEASE PROTEIN DRRC-RELATED"/>
    <property type="match status" value="1"/>
</dbReference>